<evidence type="ECO:0000313" key="1">
    <source>
        <dbReference type="EMBL" id="UOQ49265.1"/>
    </source>
</evidence>
<dbReference type="InterPro" id="IPR018540">
    <property type="entry name" value="Spo0E-like"/>
</dbReference>
<dbReference type="InterPro" id="IPR036638">
    <property type="entry name" value="HLH_DNA-bd_sf"/>
</dbReference>
<accession>A0ABY4EZ82</accession>
<gene>
    <name evidence="1" type="ORF">MUN88_03820</name>
</gene>
<dbReference type="EMBL" id="CP095072">
    <property type="protein sequence ID" value="UOQ49265.1"/>
    <property type="molecule type" value="Genomic_DNA"/>
</dbReference>
<keyword evidence="2" id="KW-1185">Reference proteome</keyword>
<sequence>MDIKKLESEIRSLQSKLYALGKETNAYSSGEILQLSQELDEKIIMHQKIQLSMKE</sequence>
<dbReference type="RefSeq" id="WP_244721055.1">
    <property type="nucleotide sequence ID" value="NZ_CP095072.1"/>
</dbReference>
<dbReference type="SUPFAM" id="SSF140500">
    <property type="entry name" value="BAS1536-like"/>
    <property type="match status" value="1"/>
</dbReference>
<organism evidence="1 2">
    <name type="scientific">Gracilibacillus caseinilyticus</name>
    <dbReference type="NCBI Taxonomy" id="2932256"/>
    <lineage>
        <taxon>Bacteria</taxon>
        <taxon>Bacillati</taxon>
        <taxon>Bacillota</taxon>
        <taxon>Bacilli</taxon>
        <taxon>Bacillales</taxon>
        <taxon>Bacillaceae</taxon>
        <taxon>Gracilibacillus</taxon>
    </lineage>
</organism>
<dbReference type="InterPro" id="IPR037208">
    <property type="entry name" value="Spo0E-like_sf"/>
</dbReference>
<dbReference type="Pfam" id="PF09388">
    <property type="entry name" value="SpoOE-like"/>
    <property type="match status" value="1"/>
</dbReference>
<proteinExistence type="predicted"/>
<name>A0ABY4EZ82_9BACI</name>
<dbReference type="Gene3D" id="4.10.280.10">
    <property type="entry name" value="Helix-loop-helix DNA-binding domain"/>
    <property type="match status" value="1"/>
</dbReference>
<dbReference type="Proteomes" id="UP000831782">
    <property type="component" value="Chromosome"/>
</dbReference>
<reference evidence="1 2" key="1">
    <citation type="submission" date="2022-04" db="EMBL/GenBank/DDBJ databases">
        <title>Gracilibacillus sp. isolated from saltern.</title>
        <authorList>
            <person name="Won M."/>
            <person name="Lee C.-M."/>
            <person name="Woen H.-Y."/>
            <person name="Kwon S.-W."/>
        </authorList>
    </citation>
    <scope>NUCLEOTIDE SEQUENCE [LARGE SCALE GENOMIC DNA]</scope>
    <source>
        <strain evidence="1 2">SSWR10-1</strain>
    </source>
</reference>
<protein>
    <submittedName>
        <fullName evidence="1">Aspartyl-phosphate phosphatase Spo0E family protein</fullName>
    </submittedName>
</protein>
<evidence type="ECO:0000313" key="2">
    <source>
        <dbReference type="Proteomes" id="UP000831782"/>
    </source>
</evidence>